<sequence>MIGISKKITTLLITVISLFMISCSTTGHLYKSSLEHYNKGDYEAALEKGKQILELKPKDKKAQELVQKSYLQLIEETQARINLIEAKAPPDMWDQLVKEYTLLIEYQNRIKPVDFSRLSKEEKAFLTSIQDYTARLAICKYQAARVHFQNGQQLMQSSNDPDVQWEAAQEFKIAMEFFPDYPNAANLYALARKNSIKKVVIKEFEDKSGTPKSYGSVGEILSSSIIAKLVQDSLTCEFINIINTNYLNNSNSGEQIITNLPADSIAEISSLAKPNKSPTCNNIIEGKILQINYIAPQTTSVELKDNPNTNLQKSATSKKKSKNKTNEVTCTYQKFIKTSSLKIIATYYIIDAENGIVEYTDSATGYYAWKDEWGKLLSGDEQNLSDNTRMLIQKPEPIPPSELDMLNFAITELSDEIALKLKEYYIK</sequence>
<dbReference type="Proteomes" id="UP000294588">
    <property type="component" value="Unassembled WGS sequence"/>
</dbReference>
<gene>
    <name evidence="1" type="ORF">E0946_02380</name>
</gene>
<reference evidence="1" key="1">
    <citation type="submission" date="2019-03" db="EMBL/GenBank/DDBJ databases">
        <title>Candidatus Syntrophosphaera thermopropionivorans: a novel player in syntrophic propionate oxidation during anaerobic digestion.</title>
        <authorList>
            <person name="Dyksma S."/>
        </authorList>
    </citation>
    <scope>NUCLEOTIDE SEQUENCE</scope>
    <source>
        <strain evidence="1">W5</strain>
    </source>
</reference>
<keyword evidence="2" id="KW-1185">Reference proteome</keyword>
<dbReference type="EMBL" id="SMOG01000003">
    <property type="protein sequence ID" value="TDF73883.1"/>
    <property type="molecule type" value="Genomic_DNA"/>
</dbReference>
<name>A0AC61QKA4_9BACT</name>
<protein>
    <submittedName>
        <fullName evidence="1">Uncharacterized protein</fullName>
    </submittedName>
</protein>
<proteinExistence type="predicted"/>
<evidence type="ECO:0000313" key="1">
    <source>
        <dbReference type="EMBL" id="TDF73883.1"/>
    </source>
</evidence>
<accession>A0AC61QKA4</accession>
<organism evidence="1 2">
    <name type="scientific">Candidatus Syntrophosphaera thermopropionivorans</name>
    <dbReference type="NCBI Taxonomy" id="2593015"/>
    <lineage>
        <taxon>Bacteria</taxon>
        <taxon>Pseudomonadati</taxon>
        <taxon>Candidatus Cloacimonadota</taxon>
        <taxon>Candidatus Cloacimonadia</taxon>
        <taxon>Candidatus Cloacimonadales</taxon>
        <taxon>Candidatus Cloacimonadaceae</taxon>
        <taxon>Candidatus Syntrophosphaera</taxon>
    </lineage>
</organism>
<comment type="caution">
    <text evidence="1">The sequence shown here is derived from an EMBL/GenBank/DDBJ whole genome shotgun (WGS) entry which is preliminary data.</text>
</comment>
<evidence type="ECO:0000313" key="2">
    <source>
        <dbReference type="Proteomes" id="UP000294588"/>
    </source>
</evidence>